<dbReference type="PRINTS" id="PR00502">
    <property type="entry name" value="NUDIXFAMILY"/>
</dbReference>
<dbReference type="PROSITE" id="PS51462">
    <property type="entry name" value="NUDIX"/>
    <property type="match status" value="1"/>
</dbReference>
<dbReference type="InterPro" id="IPR020084">
    <property type="entry name" value="NUDIX_hydrolase_CS"/>
</dbReference>
<accession>A0A381QA42</accession>
<proteinExistence type="predicted"/>
<reference evidence="4" key="1">
    <citation type="submission" date="2018-05" db="EMBL/GenBank/DDBJ databases">
        <authorList>
            <person name="Lanie J.A."/>
            <person name="Ng W.-L."/>
            <person name="Kazmierczak K.M."/>
            <person name="Andrzejewski T.M."/>
            <person name="Davidsen T.M."/>
            <person name="Wayne K.J."/>
            <person name="Tettelin H."/>
            <person name="Glass J.I."/>
            <person name="Rusch D."/>
            <person name="Podicherti R."/>
            <person name="Tsui H.-C.T."/>
            <person name="Winkler M.E."/>
        </authorList>
    </citation>
    <scope>NUCLEOTIDE SEQUENCE</scope>
</reference>
<dbReference type="PANTHER" id="PTHR43046">
    <property type="entry name" value="GDP-MANNOSE MANNOSYL HYDROLASE"/>
    <property type="match status" value="1"/>
</dbReference>
<dbReference type="AlphaFoldDB" id="A0A381QA42"/>
<gene>
    <name evidence="4" type="ORF">METZ01_LOCUS28754</name>
</gene>
<evidence type="ECO:0000256" key="1">
    <source>
        <dbReference type="ARBA" id="ARBA00001946"/>
    </source>
</evidence>
<keyword evidence="2" id="KW-0378">Hydrolase</keyword>
<sequence>MSRSSRHGWQTAEVRNWAVGGGIVFDADRVLMVHNQRRRGRTDWSTPGGVIDEGETVLEGLTREVKEETGLVVDDWTGPVYRVSAEAHDMNWLLRVEVHLASDYAGEINIDDPDGIVTAAEWIPKNQLTQLLAGQQLWLREPLLEYLHGEVEEGYEYRYRIDGVDLDDLRVRRL</sequence>
<dbReference type="InterPro" id="IPR020476">
    <property type="entry name" value="Nudix_hydrolase"/>
</dbReference>
<dbReference type="PANTHER" id="PTHR43046:SF14">
    <property type="entry name" value="MUTT_NUDIX FAMILY PROTEIN"/>
    <property type="match status" value="1"/>
</dbReference>
<protein>
    <recommendedName>
        <fullName evidence="3">Nudix hydrolase domain-containing protein</fullName>
    </recommendedName>
</protein>
<dbReference type="InterPro" id="IPR000086">
    <property type="entry name" value="NUDIX_hydrolase_dom"/>
</dbReference>
<dbReference type="GO" id="GO:0016787">
    <property type="term" value="F:hydrolase activity"/>
    <property type="evidence" value="ECO:0007669"/>
    <property type="project" value="UniProtKB-KW"/>
</dbReference>
<dbReference type="CDD" id="cd02883">
    <property type="entry name" value="NUDIX_Hydrolase"/>
    <property type="match status" value="1"/>
</dbReference>
<evidence type="ECO:0000313" key="4">
    <source>
        <dbReference type="EMBL" id="SUZ75900.1"/>
    </source>
</evidence>
<evidence type="ECO:0000259" key="3">
    <source>
        <dbReference type="PROSITE" id="PS51462"/>
    </source>
</evidence>
<name>A0A381QA42_9ZZZZ</name>
<evidence type="ECO:0000256" key="2">
    <source>
        <dbReference type="ARBA" id="ARBA00022801"/>
    </source>
</evidence>
<dbReference type="InterPro" id="IPR015797">
    <property type="entry name" value="NUDIX_hydrolase-like_dom_sf"/>
</dbReference>
<dbReference type="Gene3D" id="3.90.79.10">
    <property type="entry name" value="Nucleoside Triphosphate Pyrophosphohydrolase"/>
    <property type="match status" value="1"/>
</dbReference>
<dbReference type="Pfam" id="PF00293">
    <property type="entry name" value="NUDIX"/>
    <property type="match status" value="1"/>
</dbReference>
<feature type="domain" description="Nudix hydrolase" evidence="3">
    <location>
        <begin position="14"/>
        <end position="145"/>
    </location>
</feature>
<dbReference type="SUPFAM" id="SSF55811">
    <property type="entry name" value="Nudix"/>
    <property type="match status" value="1"/>
</dbReference>
<comment type="cofactor">
    <cofactor evidence="1">
        <name>Mg(2+)</name>
        <dbReference type="ChEBI" id="CHEBI:18420"/>
    </cofactor>
</comment>
<dbReference type="PROSITE" id="PS00893">
    <property type="entry name" value="NUDIX_BOX"/>
    <property type="match status" value="1"/>
</dbReference>
<dbReference type="EMBL" id="UINC01001261">
    <property type="protein sequence ID" value="SUZ75900.1"/>
    <property type="molecule type" value="Genomic_DNA"/>
</dbReference>
<organism evidence="4">
    <name type="scientific">marine metagenome</name>
    <dbReference type="NCBI Taxonomy" id="408172"/>
    <lineage>
        <taxon>unclassified sequences</taxon>
        <taxon>metagenomes</taxon>
        <taxon>ecological metagenomes</taxon>
    </lineage>
</organism>